<reference evidence="1" key="1">
    <citation type="submission" date="2018-02" db="EMBL/GenBank/DDBJ databases">
        <title>Rhizophora mucronata_Transcriptome.</title>
        <authorList>
            <person name="Meera S.P."/>
            <person name="Sreeshan A."/>
            <person name="Augustine A."/>
        </authorList>
    </citation>
    <scope>NUCLEOTIDE SEQUENCE</scope>
    <source>
        <tissue evidence="1">Leaf</tissue>
    </source>
</reference>
<organism evidence="1">
    <name type="scientific">Rhizophora mucronata</name>
    <name type="common">Asiatic mangrove</name>
    <dbReference type="NCBI Taxonomy" id="61149"/>
    <lineage>
        <taxon>Eukaryota</taxon>
        <taxon>Viridiplantae</taxon>
        <taxon>Streptophyta</taxon>
        <taxon>Embryophyta</taxon>
        <taxon>Tracheophyta</taxon>
        <taxon>Spermatophyta</taxon>
        <taxon>Magnoliopsida</taxon>
        <taxon>eudicotyledons</taxon>
        <taxon>Gunneridae</taxon>
        <taxon>Pentapetalae</taxon>
        <taxon>rosids</taxon>
        <taxon>fabids</taxon>
        <taxon>Malpighiales</taxon>
        <taxon>Rhizophoraceae</taxon>
        <taxon>Rhizophora</taxon>
    </lineage>
</organism>
<sequence length="48" mass="5638">MTFCWILQFIGMKKICTRQSNCFMRATCLSPCLKDVAFCILELFTMHL</sequence>
<evidence type="ECO:0000313" key="1">
    <source>
        <dbReference type="EMBL" id="MBX41820.1"/>
    </source>
</evidence>
<proteinExistence type="predicted"/>
<accession>A0A2P2NHG7</accession>
<dbReference type="EMBL" id="GGEC01061336">
    <property type="protein sequence ID" value="MBX41820.1"/>
    <property type="molecule type" value="Transcribed_RNA"/>
</dbReference>
<protein>
    <submittedName>
        <fullName evidence="1">Uncharacterized protein</fullName>
    </submittedName>
</protein>
<name>A0A2P2NHG7_RHIMU</name>
<dbReference type="AlphaFoldDB" id="A0A2P2NHG7"/>